<organism evidence="2 3">
    <name type="scientific">Patellaria atrata CBS 101060</name>
    <dbReference type="NCBI Taxonomy" id="1346257"/>
    <lineage>
        <taxon>Eukaryota</taxon>
        <taxon>Fungi</taxon>
        <taxon>Dikarya</taxon>
        <taxon>Ascomycota</taxon>
        <taxon>Pezizomycotina</taxon>
        <taxon>Dothideomycetes</taxon>
        <taxon>Dothideomycetes incertae sedis</taxon>
        <taxon>Patellariales</taxon>
        <taxon>Patellariaceae</taxon>
        <taxon>Patellaria</taxon>
    </lineage>
</organism>
<gene>
    <name evidence="2" type="ORF">M501DRAFT_1005225</name>
</gene>
<feature type="region of interest" description="Disordered" evidence="1">
    <location>
        <begin position="1"/>
        <end position="44"/>
    </location>
</feature>
<accession>A0A9P4VP28</accession>
<keyword evidence="3" id="KW-1185">Reference proteome</keyword>
<protein>
    <recommendedName>
        <fullName evidence="4">RING-type domain-containing protein</fullName>
    </recommendedName>
</protein>
<dbReference type="EMBL" id="MU006097">
    <property type="protein sequence ID" value="KAF2838348.1"/>
    <property type="molecule type" value="Genomic_DNA"/>
</dbReference>
<dbReference type="Gene3D" id="3.30.40.10">
    <property type="entry name" value="Zinc/RING finger domain, C3HC4 (zinc finger)"/>
    <property type="match status" value="1"/>
</dbReference>
<comment type="caution">
    <text evidence="2">The sequence shown here is derived from an EMBL/GenBank/DDBJ whole genome shotgun (WGS) entry which is preliminary data.</text>
</comment>
<dbReference type="InterPro" id="IPR013083">
    <property type="entry name" value="Znf_RING/FYVE/PHD"/>
</dbReference>
<dbReference type="SUPFAM" id="SSF57850">
    <property type="entry name" value="RING/U-box"/>
    <property type="match status" value="1"/>
</dbReference>
<sequence length="100" mass="10891">MDNLDPNTEAGATHIMNQQKSSRTQFLGSIHPLSNRPALDDPTDGHCPVCLEPYPEESLEGSSQDTLPAQLPCKHLIGIYCLKSWTAPPSQGGEGNWKGY</sequence>
<reference evidence="2" key="1">
    <citation type="journal article" date="2020" name="Stud. Mycol.">
        <title>101 Dothideomycetes genomes: a test case for predicting lifestyles and emergence of pathogens.</title>
        <authorList>
            <person name="Haridas S."/>
            <person name="Albert R."/>
            <person name="Binder M."/>
            <person name="Bloem J."/>
            <person name="Labutti K."/>
            <person name="Salamov A."/>
            <person name="Andreopoulos B."/>
            <person name="Baker S."/>
            <person name="Barry K."/>
            <person name="Bills G."/>
            <person name="Bluhm B."/>
            <person name="Cannon C."/>
            <person name="Castanera R."/>
            <person name="Culley D."/>
            <person name="Daum C."/>
            <person name="Ezra D."/>
            <person name="Gonzalez J."/>
            <person name="Henrissat B."/>
            <person name="Kuo A."/>
            <person name="Liang C."/>
            <person name="Lipzen A."/>
            <person name="Lutzoni F."/>
            <person name="Magnuson J."/>
            <person name="Mondo S."/>
            <person name="Nolan M."/>
            <person name="Ohm R."/>
            <person name="Pangilinan J."/>
            <person name="Park H.-J."/>
            <person name="Ramirez L."/>
            <person name="Alfaro M."/>
            <person name="Sun H."/>
            <person name="Tritt A."/>
            <person name="Yoshinaga Y."/>
            <person name="Zwiers L.-H."/>
            <person name="Turgeon B."/>
            <person name="Goodwin S."/>
            <person name="Spatafora J."/>
            <person name="Crous P."/>
            <person name="Grigoriev I."/>
        </authorList>
    </citation>
    <scope>NUCLEOTIDE SEQUENCE</scope>
    <source>
        <strain evidence="2">CBS 101060</strain>
    </source>
</reference>
<name>A0A9P4VP28_9PEZI</name>
<evidence type="ECO:0000256" key="1">
    <source>
        <dbReference type="SAM" id="MobiDB-lite"/>
    </source>
</evidence>
<evidence type="ECO:0000313" key="3">
    <source>
        <dbReference type="Proteomes" id="UP000799429"/>
    </source>
</evidence>
<feature type="compositionally biased region" description="Polar residues" evidence="1">
    <location>
        <begin position="15"/>
        <end position="27"/>
    </location>
</feature>
<dbReference type="Proteomes" id="UP000799429">
    <property type="component" value="Unassembled WGS sequence"/>
</dbReference>
<dbReference type="OrthoDB" id="3687364at2759"/>
<evidence type="ECO:0008006" key="4">
    <source>
        <dbReference type="Google" id="ProtNLM"/>
    </source>
</evidence>
<dbReference type="AlphaFoldDB" id="A0A9P4VP28"/>
<evidence type="ECO:0000313" key="2">
    <source>
        <dbReference type="EMBL" id="KAF2838348.1"/>
    </source>
</evidence>
<proteinExistence type="predicted"/>